<dbReference type="AlphaFoldDB" id="A0A288Q5H6"/>
<dbReference type="PANTHER" id="PTHR36110:SF4">
    <property type="entry name" value="RING-CLEAVING DIOXYGENASE MHQA-RELATED"/>
    <property type="match status" value="1"/>
</dbReference>
<reference evidence="2 3" key="1">
    <citation type="submission" date="2018-07" db="EMBL/GenBank/DDBJ databases">
        <title>Genomic Encyclopedia of Type Strains, Phase III (KMG-III): the genomes of soil and plant-associated and newly described type strains.</title>
        <authorList>
            <person name="Whitman W."/>
        </authorList>
    </citation>
    <scope>NUCLEOTIDE SEQUENCE [LARGE SCALE GENOMIC DNA]</scope>
    <source>
        <strain evidence="2 3">CECT 7031</strain>
    </source>
</reference>
<evidence type="ECO:0000313" key="3">
    <source>
        <dbReference type="Proteomes" id="UP000254912"/>
    </source>
</evidence>
<name>A0A288Q5H6_9LACO</name>
<dbReference type="InterPro" id="IPR052537">
    <property type="entry name" value="Extradiol_RC_dioxygenase"/>
</dbReference>
<dbReference type="GO" id="GO:0051213">
    <property type="term" value="F:dioxygenase activity"/>
    <property type="evidence" value="ECO:0007669"/>
    <property type="project" value="UniProtKB-KW"/>
</dbReference>
<dbReference type="GeneID" id="94545406"/>
<dbReference type="EMBL" id="QRAS01000002">
    <property type="protein sequence ID" value="RDL06479.1"/>
    <property type="molecule type" value="Genomic_DNA"/>
</dbReference>
<dbReference type="InterPro" id="IPR037523">
    <property type="entry name" value="VOC_core"/>
</dbReference>
<organism evidence="2 3">
    <name type="scientific">Weissella soli</name>
    <dbReference type="NCBI Taxonomy" id="155866"/>
    <lineage>
        <taxon>Bacteria</taxon>
        <taxon>Bacillati</taxon>
        <taxon>Bacillota</taxon>
        <taxon>Bacilli</taxon>
        <taxon>Lactobacillales</taxon>
        <taxon>Lactobacillaceae</taxon>
        <taxon>Weissella</taxon>
    </lineage>
</organism>
<dbReference type="InterPro" id="IPR029068">
    <property type="entry name" value="Glyas_Bleomycin-R_OHBP_Dase"/>
</dbReference>
<gene>
    <name evidence="2" type="ORF">DFP99_0857</name>
</gene>
<dbReference type="SUPFAM" id="SSF54593">
    <property type="entry name" value="Glyoxalase/Bleomycin resistance protein/Dihydroxybiphenyl dioxygenase"/>
    <property type="match status" value="2"/>
</dbReference>
<sequence length="333" mass="37525">MQTHHVSLLSGDIEKNKLFYMQILGLRFIKNSINQANAHMRHIYYGDFMGTPGTVVTFFVHPKLDRPRVDGRMFFSGLHFGIPAGTMPYWQQRLETAGRPVTIDDRCLLHTEDLEAIPVVLKEVERAVFDWHTNFMSDIPAEKQITGVLGAELHVPDVAATANFFETMFHDYGVFVKGNVINLDHEQAIYLQATAADTPDSKFGAGSTDHYALAVASSVDLDYLWERAKTLSWQRELYVDRGYFNSIYLIEPAGNRVEVASLNPGVTLDESIQDLGTTFAIPPRFEASRQKLLQWYAERGVHFDDVQPYTGTGNPDDAPVTPVHAEHGHTRND</sequence>
<dbReference type="Proteomes" id="UP000254912">
    <property type="component" value="Unassembled WGS sequence"/>
</dbReference>
<keyword evidence="2" id="KW-0560">Oxidoreductase</keyword>
<evidence type="ECO:0000313" key="2">
    <source>
        <dbReference type="EMBL" id="RDL06479.1"/>
    </source>
</evidence>
<feature type="compositionally biased region" description="Basic and acidic residues" evidence="1">
    <location>
        <begin position="324"/>
        <end position="333"/>
    </location>
</feature>
<comment type="caution">
    <text evidence="2">The sequence shown here is derived from an EMBL/GenBank/DDBJ whole genome shotgun (WGS) entry which is preliminary data.</text>
</comment>
<dbReference type="RefSeq" id="WP_070229510.1">
    <property type="nucleotide sequence ID" value="NZ_BJYO01000003.1"/>
</dbReference>
<evidence type="ECO:0000256" key="1">
    <source>
        <dbReference type="SAM" id="MobiDB-lite"/>
    </source>
</evidence>
<proteinExistence type="predicted"/>
<dbReference type="Gene3D" id="3.10.180.10">
    <property type="entry name" value="2,3-Dihydroxybiphenyl 1,2-Dioxygenase, domain 1"/>
    <property type="match status" value="2"/>
</dbReference>
<dbReference type="PROSITE" id="PS51819">
    <property type="entry name" value="VOC"/>
    <property type="match status" value="1"/>
</dbReference>
<accession>A0A288Q5H6</accession>
<keyword evidence="2" id="KW-0223">Dioxygenase</keyword>
<feature type="region of interest" description="Disordered" evidence="1">
    <location>
        <begin position="307"/>
        <end position="333"/>
    </location>
</feature>
<protein>
    <submittedName>
        <fullName evidence="2">Glyoxalase/bleomycin resistance protein/dioxygenase superfamily protein</fullName>
    </submittedName>
</protein>
<dbReference type="KEGG" id="wso:WSWS_00194"/>
<keyword evidence="3" id="KW-1185">Reference proteome</keyword>
<dbReference type="PANTHER" id="PTHR36110">
    <property type="entry name" value="RING-CLEAVING DIOXYGENASE MHQE-RELATED"/>
    <property type="match status" value="1"/>
</dbReference>